<accession>A0A2T5G6K8</accession>
<reference evidence="1 2" key="1">
    <citation type="submission" date="2017-08" db="EMBL/GenBank/DDBJ databases">
        <title>Burning lignite coal seam in the remote Altai Mountains harbors a hydrogen-driven thermophilic microbial community.</title>
        <authorList>
            <person name="Kadnikov V.V."/>
            <person name="Mardanov A.V."/>
            <person name="Ivasenko D."/>
            <person name="Beletsky A.V."/>
            <person name="Karnachuk O.V."/>
            <person name="Ravin N.V."/>
        </authorList>
    </citation>
    <scope>NUCLEOTIDE SEQUENCE [LARGE SCALE GENOMIC DNA]</scope>
    <source>
        <strain evidence="1">AL33</strain>
    </source>
</reference>
<protein>
    <submittedName>
        <fullName evidence="1">Uncharacterized protein</fullName>
    </submittedName>
</protein>
<dbReference type="GO" id="GO:0009229">
    <property type="term" value="P:thiamine diphosphate biosynthetic process"/>
    <property type="evidence" value="ECO:0007669"/>
    <property type="project" value="UniProtKB-UniPathway"/>
</dbReference>
<name>A0A2T5G6K8_HYDSH</name>
<dbReference type="AlphaFoldDB" id="A0A2T5G6K8"/>
<comment type="caution">
    <text evidence="1">The sequence shown here is derived from an EMBL/GenBank/DDBJ whole genome shotgun (WGS) entry which is preliminary data.</text>
</comment>
<evidence type="ECO:0000313" key="1">
    <source>
        <dbReference type="EMBL" id="PTQ51813.1"/>
    </source>
</evidence>
<dbReference type="UniPathway" id="UPA00060"/>
<organism evidence="1 2">
    <name type="scientific">Hydrogenibacillus schlegelii</name>
    <name type="common">Bacillus schlegelii</name>
    <dbReference type="NCBI Taxonomy" id="1484"/>
    <lineage>
        <taxon>Bacteria</taxon>
        <taxon>Bacillati</taxon>
        <taxon>Bacillota</taxon>
        <taxon>Bacilli</taxon>
        <taxon>Bacillales</taxon>
        <taxon>Bacillales Family X. Incertae Sedis</taxon>
        <taxon>Hydrogenibacillus</taxon>
    </lineage>
</organism>
<dbReference type="EMBL" id="PEBV01000038">
    <property type="protein sequence ID" value="PTQ51813.1"/>
    <property type="molecule type" value="Genomic_DNA"/>
</dbReference>
<dbReference type="Proteomes" id="UP000244180">
    <property type="component" value="Unassembled WGS sequence"/>
</dbReference>
<gene>
    <name evidence="1" type="ORF">HSCHL_1150</name>
</gene>
<sequence>MPVILDPVDASFTPLRLETSRRLLEQGVEAVRDNYAENLFIAVHHG</sequence>
<evidence type="ECO:0000313" key="2">
    <source>
        <dbReference type="Proteomes" id="UP000244180"/>
    </source>
</evidence>
<proteinExistence type="predicted"/>